<dbReference type="OrthoDB" id="2656488at2"/>
<dbReference type="RefSeq" id="WP_145271347.1">
    <property type="nucleotide sequence ID" value="NZ_CP036272.1"/>
</dbReference>
<accession>A0A517STL0</accession>
<keyword evidence="3" id="KW-1185">Reference proteome</keyword>
<dbReference type="InterPro" id="IPR025579">
    <property type="entry name" value="DUF4357"/>
</dbReference>
<evidence type="ECO:0000313" key="3">
    <source>
        <dbReference type="Proteomes" id="UP000315003"/>
    </source>
</evidence>
<dbReference type="Pfam" id="PF14267">
    <property type="entry name" value="DUF4357"/>
    <property type="match status" value="1"/>
</dbReference>
<dbReference type="EMBL" id="CP036272">
    <property type="protein sequence ID" value="QDT59457.1"/>
    <property type="molecule type" value="Genomic_DNA"/>
</dbReference>
<dbReference type="Proteomes" id="UP000315003">
    <property type="component" value="Chromosome"/>
</dbReference>
<dbReference type="CDD" id="cd10447">
    <property type="entry name" value="GIY-YIG_unchar_2"/>
    <property type="match status" value="1"/>
</dbReference>
<proteinExistence type="predicted"/>
<sequence length="293" mass="32696">MPDFQQRPFSIRIFVPDGDPDGLRMVEKSNWTGIGVVFKRTGYKQVVGRPEFDRTGIYVLVGFSEDSALPTLYIGEGDPVKERLNQHYSKKDFWDWAVFFVTKDTSLNKAHVKHLESRLLELAKTAKQCKLDNTGSSLPPTLSEAERADMESFLLDILSIFPLLGLGVFEKTETKKKPKNLLYIEAKGIKATGYEDAKGFVVMSGSEMVLHETNSIHNYLSVMRKDLIEKCVVELRSDRYVFIEGYAFSSPSSAAGVIKGGSANGRDDWKDKDGVSLKTLQSAASTNEDECDG</sequence>
<evidence type="ECO:0000259" key="1">
    <source>
        <dbReference type="Pfam" id="PF14267"/>
    </source>
</evidence>
<dbReference type="AlphaFoldDB" id="A0A517STL0"/>
<reference evidence="2 3" key="1">
    <citation type="submission" date="2019-02" db="EMBL/GenBank/DDBJ databases">
        <title>Deep-cultivation of Planctomycetes and their phenomic and genomic characterization uncovers novel biology.</title>
        <authorList>
            <person name="Wiegand S."/>
            <person name="Jogler M."/>
            <person name="Boedeker C."/>
            <person name="Pinto D."/>
            <person name="Vollmers J."/>
            <person name="Rivas-Marin E."/>
            <person name="Kohn T."/>
            <person name="Peeters S.H."/>
            <person name="Heuer A."/>
            <person name="Rast P."/>
            <person name="Oberbeckmann S."/>
            <person name="Bunk B."/>
            <person name="Jeske O."/>
            <person name="Meyerdierks A."/>
            <person name="Storesund J.E."/>
            <person name="Kallscheuer N."/>
            <person name="Luecker S."/>
            <person name="Lage O.M."/>
            <person name="Pohl T."/>
            <person name="Merkel B.J."/>
            <person name="Hornburger P."/>
            <person name="Mueller R.-W."/>
            <person name="Bruemmer F."/>
            <person name="Labrenz M."/>
            <person name="Spormann A.M."/>
            <person name="Op den Camp H."/>
            <person name="Overmann J."/>
            <person name="Amann R."/>
            <person name="Jetten M.S.M."/>
            <person name="Mascher T."/>
            <person name="Medema M.H."/>
            <person name="Devos D.P."/>
            <person name="Kaster A.-K."/>
            <person name="Ovreas L."/>
            <person name="Rohde M."/>
            <person name="Galperin M.Y."/>
            <person name="Jogler C."/>
        </authorList>
    </citation>
    <scope>NUCLEOTIDE SEQUENCE [LARGE SCALE GENOMIC DNA]</scope>
    <source>
        <strain evidence="2 3">SV_7m_r</strain>
    </source>
</reference>
<evidence type="ECO:0000313" key="2">
    <source>
        <dbReference type="EMBL" id="QDT59457.1"/>
    </source>
</evidence>
<name>A0A517STL0_9BACT</name>
<organism evidence="2 3">
    <name type="scientific">Stieleria bergensis</name>
    <dbReference type="NCBI Taxonomy" id="2528025"/>
    <lineage>
        <taxon>Bacteria</taxon>
        <taxon>Pseudomonadati</taxon>
        <taxon>Planctomycetota</taxon>
        <taxon>Planctomycetia</taxon>
        <taxon>Pirellulales</taxon>
        <taxon>Pirellulaceae</taxon>
        <taxon>Stieleria</taxon>
    </lineage>
</organism>
<feature type="domain" description="DUF4357" evidence="1">
    <location>
        <begin position="224"/>
        <end position="277"/>
    </location>
</feature>
<protein>
    <recommendedName>
        <fullName evidence="1">DUF4357 domain-containing protein</fullName>
    </recommendedName>
</protein>
<gene>
    <name evidence="2" type="ORF">SV7mr_19640</name>
</gene>